<feature type="non-terminal residue" evidence="3">
    <location>
        <position position="1"/>
    </location>
</feature>
<dbReference type="AlphaFoldDB" id="A0A146M0N7"/>
<evidence type="ECO:0000256" key="2">
    <source>
        <dbReference type="RuleBase" id="RU363116"/>
    </source>
</evidence>
<accession>A0A146M0N7</accession>
<keyword evidence="2" id="KW-1133">Transmembrane helix</keyword>
<name>A0A146M0N7_LYGHE</name>
<keyword evidence="2" id="KW-0472">Membrane</keyword>
<keyword evidence="2" id="KW-0564">Palmitate</keyword>
<comment type="similarity">
    <text evidence="1 2">Belongs to the phospholipid scramblase family.</text>
</comment>
<dbReference type="InterPro" id="IPR025659">
    <property type="entry name" value="Tubby-like_C"/>
</dbReference>
<reference evidence="3" key="1">
    <citation type="journal article" date="2016" name="Gigascience">
        <title>De novo construction of an expanded transcriptome assembly for the western tarnished plant bug, Lygus hesperus.</title>
        <authorList>
            <person name="Tassone E.E."/>
            <person name="Geib S.M."/>
            <person name="Hall B."/>
            <person name="Fabrick J.A."/>
            <person name="Brent C.S."/>
            <person name="Hull J.J."/>
        </authorList>
    </citation>
    <scope>NUCLEOTIDE SEQUENCE</scope>
</reference>
<evidence type="ECO:0000256" key="1">
    <source>
        <dbReference type="ARBA" id="ARBA00005350"/>
    </source>
</evidence>
<dbReference type="Pfam" id="PF03803">
    <property type="entry name" value="Scramblase"/>
    <property type="match status" value="1"/>
</dbReference>
<dbReference type="PANTHER" id="PTHR23248:SF9">
    <property type="entry name" value="PHOSPHOLIPID SCRAMBLASE"/>
    <property type="match status" value="1"/>
</dbReference>
<protein>
    <recommendedName>
        <fullName evidence="2">Phospholipid scramblase</fullName>
    </recommendedName>
</protein>
<comment type="function">
    <text evidence="2">May mediate accelerated ATP-independent bidirectional transbilayer migration of phospholipids upon binding calcium ions that results in a loss of phospholipid asymmetry in the plasma membrane.</text>
</comment>
<dbReference type="SUPFAM" id="SSF54518">
    <property type="entry name" value="Tubby C-terminal domain-like"/>
    <property type="match status" value="1"/>
</dbReference>
<sequence>IDCKQSLSLILITVGWSQVIRDSGFETQLVIWTMTTHLTPREWMTKPMEPVSCPRGLEFLLNLDHLLVHQQKEPLEVWTGFETNNKYAVCNRNGERVYFAEENSDGCDRCCYGSERPINITAVDMYGNPVIHFYREMTCSSCFFNVQVMNVYSPPGCLIGSVEQDFTFLYPKYNLKNAAGDSMLLIRGPLVTTGFFSNVDFQVFGSDGQTEIGKISKQWGGLLREMFTDADIFGVSFPGDLDVSMKAVVLAACFLIVRAFFFFFKNSNYCLPIGRHERDEVSWNGHHTTV</sequence>
<keyword evidence="2" id="KW-0449">Lipoprotein</keyword>
<dbReference type="GO" id="GO:0017128">
    <property type="term" value="F:phospholipid scramblase activity"/>
    <property type="evidence" value="ECO:0007669"/>
    <property type="project" value="InterPro"/>
</dbReference>
<feature type="transmembrane region" description="Helical" evidence="2">
    <location>
        <begin position="243"/>
        <end position="264"/>
    </location>
</feature>
<dbReference type="PANTHER" id="PTHR23248">
    <property type="entry name" value="PHOSPHOLIPID SCRAMBLASE-RELATED"/>
    <property type="match status" value="1"/>
</dbReference>
<gene>
    <name evidence="3" type="primary">PLSCR2_0</name>
    <name evidence="3" type="ORF">g.52586</name>
</gene>
<dbReference type="InterPro" id="IPR005552">
    <property type="entry name" value="Scramblase"/>
</dbReference>
<dbReference type="GO" id="GO:0005886">
    <property type="term" value="C:plasma membrane"/>
    <property type="evidence" value="ECO:0007669"/>
    <property type="project" value="TreeGrafter"/>
</dbReference>
<evidence type="ECO:0000313" key="3">
    <source>
        <dbReference type="EMBL" id="JAQ12795.1"/>
    </source>
</evidence>
<keyword evidence="2" id="KW-0106">Calcium</keyword>
<organism evidence="3">
    <name type="scientific">Lygus hesperus</name>
    <name type="common">Western plant bug</name>
    <dbReference type="NCBI Taxonomy" id="30085"/>
    <lineage>
        <taxon>Eukaryota</taxon>
        <taxon>Metazoa</taxon>
        <taxon>Ecdysozoa</taxon>
        <taxon>Arthropoda</taxon>
        <taxon>Hexapoda</taxon>
        <taxon>Insecta</taxon>
        <taxon>Pterygota</taxon>
        <taxon>Neoptera</taxon>
        <taxon>Paraneoptera</taxon>
        <taxon>Hemiptera</taxon>
        <taxon>Heteroptera</taxon>
        <taxon>Panheteroptera</taxon>
        <taxon>Cimicomorpha</taxon>
        <taxon>Miridae</taxon>
        <taxon>Mirini</taxon>
        <taxon>Lygus</taxon>
    </lineage>
</organism>
<dbReference type="EMBL" id="GDHC01005834">
    <property type="protein sequence ID" value="JAQ12795.1"/>
    <property type="molecule type" value="Transcribed_RNA"/>
</dbReference>
<proteinExistence type="inferred from homology"/>
<keyword evidence="2" id="KW-0812">Transmembrane</keyword>
<comment type="cofactor">
    <cofactor evidence="2">
        <name>Ca(2+)</name>
        <dbReference type="ChEBI" id="CHEBI:29108"/>
    </cofactor>
</comment>